<protein>
    <submittedName>
        <fullName evidence="3">Autotransporter outer membrane beta-barrel domain-containing protein</fullName>
    </submittedName>
</protein>
<keyword evidence="4" id="KW-1185">Reference proteome</keyword>
<dbReference type="EMBL" id="CP093547">
    <property type="protein sequence ID" value="UNP32068.1"/>
    <property type="molecule type" value="Genomic_DNA"/>
</dbReference>
<dbReference type="SUPFAM" id="SSF49313">
    <property type="entry name" value="Cadherin-like"/>
    <property type="match status" value="1"/>
</dbReference>
<evidence type="ECO:0000259" key="2">
    <source>
        <dbReference type="PROSITE" id="PS51208"/>
    </source>
</evidence>
<dbReference type="InterPro" id="IPR015919">
    <property type="entry name" value="Cadherin-like_sf"/>
</dbReference>
<sequence>MGSFDCAVLDGNGGGGGGAGGTSDGGGLTSPVLRNGVHAGDGSALICYTQPTFAFSGSASGQSGAVTLRLDTTNPTATQQVTVAQGAASFAFPNPVPAGANWTLSIAATPAGQQCGVTPASGSAVGADVANLALQCRNVSAGTVSIDPASLSDATQGVAFAQTLTASSSDGAIAPYAFALASGALPDGLALSAAGELSGTPSVAGRFDFSVQATSSNGISGSRAYSMLVNRSGTQSISQFLTDPVAPVFAAGGTFTVSAVGGASGNRLIFASLTPAVCTVSGNTVSMRAIGLCTLSADQAGGNGFEAAPQAQLSVMLGAIAPSLTWIEDLRKQLSEGGFDLPDPRSNSAGAFGFASADPGVATVSGRRVTLVGTGITTLTATQAASGGYLAATVSIALVVADRPDPTRDAGVVGGLQAQIDASTRFLAAQQTNLNDRLRQLRHAADNRSSHSLAFSLRGDGRASQGLRLAPDRERAAAFAPEMAQGWGLWSAGTIVAGGRDARGGSRGFDFRSDGVTFGADWRGGDALVLGLAAGFGWNDTDLDGPRSRLKGKQRSLALYGLWRGGQWFVDGNFGLGRLNFDTERWNSAAAAAARGERDGRQAFGALTTGYEYAGDKLHLTGYGRIDVNRTRLRAYAERGLDDLDLRYGAQTLRDRGLALGLEGQYATGASWHPYWMLEYRDGSNDRSDVALNYVQRASANDYVLGLRSYGDRSFTYGGGMDLDLSAAWRLSLLLRRQHASGQDAASTFGLLLSYSPGAARTIAMPATSPHDATDAAGHEGAAQAGSGGGEDGR</sequence>
<accession>A0ABY3XK94</accession>
<dbReference type="SMART" id="SM00869">
    <property type="entry name" value="Autotransporter"/>
    <property type="match status" value="1"/>
</dbReference>
<dbReference type="Gene3D" id="2.60.40.10">
    <property type="entry name" value="Immunoglobulins"/>
    <property type="match status" value="1"/>
</dbReference>
<dbReference type="Proteomes" id="UP000829194">
    <property type="component" value="Chromosome"/>
</dbReference>
<dbReference type="PROSITE" id="PS51208">
    <property type="entry name" value="AUTOTRANSPORTER"/>
    <property type="match status" value="1"/>
</dbReference>
<dbReference type="InterPro" id="IPR013783">
    <property type="entry name" value="Ig-like_fold"/>
</dbReference>
<dbReference type="SUPFAM" id="SSF103515">
    <property type="entry name" value="Autotransporter"/>
    <property type="match status" value="1"/>
</dbReference>
<evidence type="ECO:0000313" key="3">
    <source>
        <dbReference type="EMBL" id="UNP32068.1"/>
    </source>
</evidence>
<feature type="domain" description="Autotransporter" evidence="2">
    <location>
        <begin position="482"/>
        <end position="757"/>
    </location>
</feature>
<dbReference type="Pfam" id="PF03797">
    <property type="entry name" value="Autotransporter"/>
    <property type="match status" value="1"/>
</dbReference>
<proteinExistence type="predicted"/>
<dbReference type="InterPro" id="IPR036709">
    <property type="entry name" value="Autotransporte_beta_dom_sf"/>
</dbReference>
<dbReference type="Gene3D" id="2.40.128.130">
    <property type="entry name" value="Autotransporter beta-domain"/>
    <property type="match status" value="1"/>
</dbReference>
<gene>
    <name evidence="3" type="ORF">MOV92_06815</name>
</gene>
<name>A0ABY3XK94_9GAMM</name>
<reference evidence="3 4" key="1">
    <citation type="submission" date="2022-03" db="EMBL/GenBank/DDBJ databases">
        <title>Complete genome sequence of Lysobacter capsici VKM B-2533 and Lysobacter gummosus 10.1.1, promising sources of lytic agents.</title>
        <authorList>
            <person name="Tarlachkov S.V."/>
            <person name="Kudryakova I.V."/>
            <person name="Afoshin A.S."/>
            <person name="Leontyevskaya E.A."/>
            <person name="Leontyevskaya N.V."/>
        </authorList>
    </citation>
    <scope>NUCLEOTIDE SEQUENCE [LARGE SCALE GENOMIC DNA]</scope>
    <source>
        <strain evidence="3 4">10.1.1</strain>
    </source>
</reference>
<dbReference type="InterPro" id="IPR005546">
    <property type="entry name" value="Autotransporte_beta"/>
</dbReference>
<feature type="region of interest" description="Disordered" evidence="1">
    <location>
        <begin position="768"/>
        <end position="794"/>
    </location>
</feature>
<evidence type="ECO:0000313" key="4">
    <source>
        <dbReference type="Proteomes" id="UP000829194"/>
    </source>
</evidence>
<organism evidence="3 4">
    <name type="scientific">Lysobacter gummosus</name>
    <dbReference type="NCBI Taxonomy" id="262324"/>
    <lineage>
        <taxon>Bacteria</taxon>
        <taxon>Pseudomonadati</taxon>
        <taxon>Pseudomonadota</taxon>
        <taxon>Gammaproteobacteria</taxon>
        <taxon>Lysobacterales</taxon>
        <taxon>Lysobacteraceae</taxon>
        <taxon>Lysobacter</taxon>
    </lineage>
</organism>
<evidence type="ECO:0000256" key="1">
    <source>
        <dbReference type="SAM" id="MobiDB-lite"/>
    </source>
</evidence>
<dbReference type="Pfam" id="PF05345">
    <property type="entry name" value="He_PIG"/>
    <property type="match status" value="1"/>
</dbReference>